<evidence type="ECO:0000313" key="2">
    <source>
        <dbReference type="Proteomes" id="UP000825015"/>
    </source>
</evidence>
<gene>
    <name evidence="1" type="ORF">MarbSA_15540</name>
</gene>
<reference evidence="1" key="1">
    <citation type="submission" date="2019-06" db="EMBL/GenBank/DDBJ databases">
        <title>Complete genome sequence of Methanobrevibacter arboriphilus strain SA.</title>
        <authorList>
            <person name="Asakawa S."/>
        </authorList>
    </citation>
    <scope>NUCLEOTIDE SEQUENCE</scope>
    <source>
        <strain evidence="1">SA</strain>
    </source>
</reference>
<proteinExistence type="predicted"/>
<protein>
    <submittedName>
        <fullName evidence="1">Uncharacterized protein</fullName>
    </submittedName>
</protein>
<organism evidence="1 2">
    <name type="scientific">Methanobrevibacter arboriphilus</name>
    <dbReference type="NCBI Taxonomy" id="39441"/>
    <lineage>
        <taxon>Archaea</taxon>
        <taxon>Methanobacteriati</taxon>
        <taxon>Methanobacteriota</taxon>
        <taxon>Methanomada group</taxon>
        <taxon>Methanobacteria</taxon>
        <taxon>Methanobacteriales</taxon>
        <taxon>Methanobacteriaceae</taxon>
        <taxon>Methanobrevibacter</taxon>
    </lineage>
</organism>
<dbReference type="Proteomes" id="UP000825015">
    <property type="component" value="Chromosome"/>
</dbReference>
<name>A0ACA8R4U1_METAZ</name>
<keyword evidence="2" id="KW-1185">Reference proteome</keyword>
<evidence type="ECO:0000313" key="1">
    <source>
        <dbReference type="EMBL" id="BBL62514.1"/>
    </source>
</evidence>
<dbReference type="EMBL" id="AP019779">
    <property type="protein sequence ID" value="BBL62514.1"/>
    <property type="molecule type" value="Genomic_DNA"/>
</dbReference>
<accession>A0ACA8R4U1</accession>
<sequence length="251" mass="29110">MIIAVLMAGGKGKRMNINIEKPLFKFFDKYLIDHVLDNLKGSKYLDKIVIAVSPHTPETKKYISEKFSNNKNYTDNKNYNNKNYTDNKNYNNKNYNDELYNQNYHDKSNIYSEKLFNYLETPGNGYVEDLSFILSHFEKKSSDDILLFINADLPFVSTDIIDHILEKYMKNNVDAMSVLVPVSIFEEYGIEPSLILDNLVPAGLNILLSRNEVQNEEKLIIPQIELALNINTTDDAELAYYLFKNNQIHQI</sequence>